<keyword evidence="11 15" id="KW-0413">Isomerase</keyword>
<evidence type="ECO:0000313" key="15">
    <source>
        <dbReference type="EMBL" id="OAI12997.1"/>
    </source>
</evidence>
<dbReference type="Gene3D" id="3.10.50.40">
    <property type="match status" value="1"/>
</dbReference>
<evidence type="ECO:0000256" key="2">
    <source>
        <dbReference type="ARBA" id="ARBA00022475"/>
    </source>
</evidence>
<protein>
    <recommendedName>
        <fullName evidence="9">Periplasmic chaperone PpiD</fullName>
    </recommendedName>
    <alternativeName>
        <fullName evidence="10">Periplasmic folding chaperone</fullName>
    </alternativeName>
</protein>
<dbReference type="InterPro" id="IPR052029">
    <property type="entry name" value="PpiD_chaperone"/>
</dbReference>
<evidence type="ECO:0000256" key="7">
    <source>
        <dbReference type="ARBA" id="ARBA00023186"/>
    </source>
</evidence>
<dbReference type="GO" id="GO:0005886">
    <property type="term" value="C:plasma membrane"/>
    <property type="evidence" value="ECO:0007669"/>
    <property type="project" value="UniProtKB-SubCell"/>
</dbReference>
<dbReference type="Gene3D" id="1.10.4030.10">
    <property type="entry name" value="Porin chaperone SurA, peptide-binding domain"/>
    <property type="match status" value="1"/>
</dbReference>
<dbReference type="Pfam" id="PF00639">
    <property type="entry name" value="Rotamase"/>
    <property type="match status" value="1"/>
</dbReference>
<evidence type="ECO:0000256" key="6">
    <source>
        <dbReference type="ARBA" id="ARBA00023136"/>
    </source>
</evidence>
<dbReference type="PROSITE" id="PS01096">
    <property type="entry name" value="PPIC_PPIASE_1"/>
    <property type="match status" value="1"/>
</dbReference>
<dbReference type="OrthoDB" id="9812372at2"/>
<evidence type="ECO:0000256" key="3">
    <source>
        <dbReference type="ARBA" id="ARBA00022519"/>
    </source>
</evidence>
<accession>A0A177N4P3</accession>
<evidence type="ECO:0000259" key="14">
    <source>
        <dbReference type="PROSITE" id="PS50198"/>
    </source>
</evidence>
<keyword evidence="2" id="KW-1003">Cell membrane</keyword>
<dbReference type="RefSeq" id="WP_064031318.1">
    <property type="nucleotide sequence ID" value="NZ_LUUK01000214.1"/>
</dbReference>
<proteinExistence type="inferred from homology"/>
<evidence type="ECO:0000256" key="8">
    <source>
        <dbReference type="ARBA" id="ARBA00038408"/>
    </source>
</evidence>
<keyword evidence="6 13" id="KW-0472">Membrane</keyword>
<dbReference type="InterPro" id="IPR000297">
    <property type="entry name" value="PPIase_PpiC"/>
</dbReference>
<comment type="subcellular location">
    <subcellularLocation>
        <location evidence="1">Cell inner membrane</location>
        <topology evidence="1">Single-pass type II membrane protein</topology>
        <orientation evidence="1">Periplasmic side</orientation>
    </subcellularLocation>
</comment>
<dbReference type="GO" id="GO:0003755">
    <property type="term" value="F:peptidyl-prolyl cis-trans isomerase activity"/>
    <property type="evidence" value="ECO:0007669"/>
    <property type="project" value="UniProtKB-KW"/>
</dbReference>
<keyword evidence="16" id="KW-1185">Reference proteome</keyword>
<dbReference type="PROSITE" id="PS50198">
    <property type="entry name" value="PPIC_PPIASE_2"/>
    <property type="match status" value="1"/>
</dbReference>
<evidence type="ECO:0000256" key="5">
    <source>
        <dbReference type="ARBA" id="ARBA00022989"/>
    </source>
</evidence>
<gene>
    <name evidence="15" type="ORF">A1355_13790</name>
</gene>
<evidence type="ECO:0000256" key="1">
    <source>
        <dbReference type="ARBA" id="ARBA00004382"/>
    </source>
</evidence>
<evidence type="ECO:0000256" key="10">
    <source>
        <dbReference type="ARBA" id="ARBA00042775"/>
    </source>
</evidence>
<dbReference type="SUPFAM" id="SSF109998">
    <property type="entry name" value="Triger factor/SurA peptide-binding domain-like"/>
    <property type="match status" value="1"/>
</dbReference>
<evidence type="ECO:0000256" key="4">
    <source>
        <dbReference type="ARBA" id="ARBA00022692"/>
    </source>
</evidence>
<dbReference type="PANTHER" id="PTHR47529">
    <property type="entry name" value="PEPTIDYL-PROLYL CIS-TRANS ISOMERASE D"/>
    <property type="match status" value="1"/>
</dbReference>
<dbReference type="STRING" id="702114.A1355_13790"/>
<evidence type="ECO:0000256" key="13">
    <source>
        <dbReference type="SAM" id="Phobius"/>
    </source>
</evidence>
<sequence length="621" mass="68486">MLLEIREKVQGIFASIILILICVLFGLWGIQNYLGGGKEIPVVSVGDKDFYQRDVQQAYQQFAQNLAGMKFDEETLKKQALQKLIRDEVLLQYVQDEKLLVSDETAREFIQGLEYFQKDGKFDKTQYQTLLGSQGMSSAEFVNRIKKALVMEQFQRAIIDTSFVTPAEIDNFFKLQNQTRDIEYLTLPLVKSTEQPSEEDISAYYQQHQDAYQTEEQASIDYVELSLDKLAGEIKPTEDQLKAYYEEQKAQYTTKERRKISHILFAVGKEQTDQAALQKARQAQAALQSKDFAAVAAEMSDDKLSAKKGGDLGLIAPGVMEKPFEEAALALQVGQVSEPVRTSFGYHLIKATELVPGEIKTYEQVKADVAKAYQKAQAETKFNELAEKLAEVSYENPDSLAAAADLLGVQPQKSGVFTRANGVGIAAEEKVRAVAFSEDVLKGSNSEPIEVGGDKLVVLRMASHQPASVKELQQVKAEVAAAIQRDRAKQQQAALAEQIRQELAGGKSLTQIADARHLQAKKVNGLTRISGDLAMPVNQAVFKAAKPKSGQPSVTIIDDESGAKLIVSINQVNEGRMTDADKNKQAVIAKNMAGAFGKAQFESVLNALQAKADIEIHAPKQ</sequence>
<evidence type="ECO:0000256" key="11">
    <source>
        <dbReference type="PROSITE-ProRule" id="PRU00278"/>
    </source>
</evidence>
<comment type="similarity">
    <text evidence="8">Belongs to the PpiD chaperone family.</text>
</comment>
<dbReference type="InterPro" id="IPR027304">
    <property type="entry name" value="Trigger_fact/SurA_dom_sf"/>
</dbReference>
<evidence type="ECO:0000313" key="16">
    <source>
        <dbReference type="Proteomes" id="UP000077628"/>
    </source>
</evidence>
<keyword evidence="3" id="KW-0997">Cell inner membrane</keyword>
<keyword evidence="4 13" id="KW-0812">Transmembrane</keyword>
<evidence type="ECO:0000256" key="9">
    <source>
        <dbReference type="ARBA" id="ARBA00040743"/>
    </source>
</evidence>
<name>A0A177N4P3_9GAMM</name>
<reference evidence="16" key="1">
    <citation type="submission" date="2016-03" db="EMBL/GenBank/DDBJ databases">
        <authorList>
            <person name="Heylen K."/>
            <person name="De Vos P."/>
            <person name="Vekeman B."/>
        </authorList>
    </citation>
    <scope>NUCLEOTIDE SEQUENCE [LARGE SCALE GENOMIC DNA]</scope>
    <source>
        <strain evidence="16">R-45383</strain>
    </source>
</reference>
<evidence type="ECO:0000256" key="12">
    <source>
        <dbReference type="SAM" id="Coils"/>
    </source>
</evidence>
<keyword evidence="11" id="KW-0697">Rotamase</keyword>
<dbReference type="InterPro" id="IPR046357">
    <property type="entry name" value="PPIase_dom_sf"/>
</dbReference>
<feature type="transmembrane region" description="Helical" evidence="13">
    <location>
        <begin position="12"/>
        <end position="30"/>
    </location>
</feature>
<dbReference type="SUPFAM" id="SSF54534">
    <property type="entry name" value="FKBP-like"/>
    <property type="match status" value="1"/>
</dbReference>
<dbReference type="AlphaFoldDB" id="A0A177N4P3"/>
<dbReference type="PANTHER" id="PTHR47529:SF1">
    <property type="entry name" value="PERIPLASMIC CHAPERONE PPID"/>
    <property type="match status" value="1"/>
</dbReference>
<dbReference type="EMBL" id="LUUK01000214">
    <property type="protein sequence ID" value="OAI12997.1"/>
    <property type="molecule type" value="Genomic_DNA"/>
</dbReference>
<dbReference type="Proteomes" id="UP000077628">
    <property type="component" value="Unassembled WGS sequence"/>
</dbReference>
<feature type="domain" description="PpiC" evidence="14">
    <location>
        <begin position="255"/>
        <end position="353"/>
    </location>
</feature>
<comment type="caution">
    <text evidence="15">The sequence shown here is derived from an EMBL/GenBank/DDBJ whole genome shotgun (WGS) entry which is preliminary data.</text>
</comment>
<keyword evidence="5 13" id="KW-1133">Transmembrane helix</keyword>
<dbReference type="Pfam" id="PF13624">
    <property type="entry name" value="SurA_N_3"/>
    <property type="match status" value="1"/>
</dbReference>
<keyword evidence="12" id="KW-0175">Coiled coil</keyword>
<dbReference type="InterPro" id="IPR023058">
    <property type="entry name" value="PPIase_PpiC_CS"/>
</dbReference>
<organism evidence="15 16">
    <name type="scientific">Methylomonas koyamae</name>
    <dbReference type="NCBI Taxonomy" id="702114"/>
    <lineage>
        <taxon>Bacteria</taxon>
        <taxon>Pseudomonadati</taxon>
        <taxon>Pseudomonadota</taxon>
        <taxon>Gammaproteobacteria</taxon>
        <taxon>Methylococcales</taxon>
        <taxon>Methylococcaceae</taxon>
        <taxon>Methylomonas</taxon>
    </lineage>
</organism>
<keyword evidence="7" id="KW-0143">Chaperone</keyword>
<feature type="coiled-coil region" evidence="12">
    <location>
        <begin position="359"/>
        <end position="395"/>
    </location>
</feature>